<evidence type="ECO:0000313" key="1">
    <source>
        <dbReference type="EMBL" id="PZG55663.1"/>
    </source>
</evidence>
<keyword evidence="2" id="KW-1185">Reference proteome</keyword>
<dbReference type="RefSeq" id="WP_111165503.1">
    <property type="nucleotide sequence ID" value="NZ_POUA01000012.1"/>
</dbReference>
<accession>A0A2W2H710</accession>
<evidence type="ECO:0000313" key="2">
    <source>
        <dbReference type="Proteomes" id="UP000248544"/>
    </source>
</evidence>
<gene>
    <name evidence="1" type="ORF">C1I98_02955</name>
</gene>
<comment type="caution">
    <text evidence="1">The sequence shown here is derived from an EMBL/GenBank/DDBJ whole genome shotgun (WGS) entry which is preliminary data.</text>
</comment>
<organism evidence="1 2">
    <name type="scientific">Spongiactinospora gelatinilytica</name>
    <dbReference type="NCBI Taxonomy" id="2666298"/>
    <lineage>
        <taxon>Bacteria</taxon>
        <taxon>Bacillati</taxon>
        <taxon>Actinomycetota</taxon>
        <taxon>Actinomycetes</taxon>
        <taxon>Streptosporangiales</taxon>
        <taxon>Streptosporangiaceae</taxon>
        <taxon>Spongiactinospora</taxon>
    </lineage>
</organism>
<dbReference type="EMBL" id="POUA01000012">
    <property type="protein sequence ID" value="PZG55663.1"/>
    <property type="molecule type" value="Genomic_DNA"/>
</dbReference>
<sequence>MPSYIHDGEITGDIFQADEYAAHWADLPDDNRMLPEEELEQYLTIMGRVTGRFLDRGWFSSEGLLCTIS</sequence>
<dbReference type="Proteomes" id="UP000248544">
    <property type="component" value="Unassembled WGS sequence"/>
</dbReference>
<name>A0A2W2H710_9ACTN</name>
<dbReference type="AlphaFoldDB" id="A0A2W2H710"/>
<protein>
    <submittedName>
        <fullName evidence="1">Uncharacterized protein</fullName>
    </submittedName>
</protein>
<proteinExistence type="predicted"/>
<reference evidence="1 2" key="1">
    <citation type="submission" date="2018-01" db="EMBL/GenBank/DDBJ databases">
        <title>Draft genome sequence of Sphaerisporangium sp. 7K107.</title>
        <authorList>
            <person name="Sahin N."/>
            <person name="Saygin H."/>
            <person name="Ay H."/>
        </authorList>
    </citation>
    <scope>NUCLEOTIDE SEQUENCE [LARGE SCALE GENOMIC DNA]</scope>
    <source>
        <strain evidence="1 2">7K107</strain>
    </source>
</reference>